<organism evidence="1 2">
    <name type="scientific">Tulasnella calospora MUT 4182</name>
    <dbReference type="NCBI Taxonomy" id="1051891"/>
    <lineage>
        <taxon>Eukaryota</taxon>
        <taxon>Fungi</taxon>
        <taxon>Dikarya</taxon>
        <taxon>Basidiomycota</taxon>
        <taxon>Agaricomycotina</taxon>
        <taxon>Agaricomycetes</taxon>
        <taxon>Cantharellales</taxon>
        <taxon>Tulasnellaceae</taxon>
        <taxon>Tulasnella</taxon>
    </lineage>
</organism>
<dbReference type="OrthoDB" id="2013972at2759"/>
<dbReference type="Pfam" id="PF13489">
    <property type="entry name" value="Methyltransf_23"/>
    <property type="match status" value="1"/>
</dbReference>
<dbReference type="SUPFAM" id="SSF53335">
    <property type="entry name" value="S-adenosyl-L-methionine-dependent methyltransferases"/>
    <property type="match status" value="1"/>
</dbReference>
<keyword evidence="2" id="KW-1185">Reference proteome</keyword>
<reference evidence="2" key="2">
    <citation type="submission" date="2015-01" db="EMBL/GenBank/DDBJ databases">
        <title>Evolutionary Origins and Diversification of the Mycorrhizal Mutualists.</title>
        <authorList>
            <consortium name="DOE Joint Genome Institute"/>
            <consortium name="Mycorrhizal Genomics Consortium"/>
            <person name="Kohler A."/>
            <person name="Kuo A."/>
            <person name="Nagy L.G."/>
            <person name="Floudas D."/>
            <person name="Copeland A."/>
            <person name="Barry K.W."/>
            <person name="Cichocki N."/>
            <person name="Veneault-Fourrey C."/>
            <person name="LaButti K."/>
            <person name="Lindquist E.A."/>
            <person name="Lipzen A."/>
            <person name="Lundell T."/>
            <person name="Morin E."/>
            <person name="Murat C."/>
            <person name="Riley R."/>
            <person name="Ohm R."/>
            <person name="Sun H."/>
            <person name="Tunlid A."/>
            <person name="Henrissat B."/>
            <person name="Grigoriev I.V."/>
            <person name="Hibbett D.S."/>
            <person name="Martin F."/>
        </authorList>
    </citation>
    <scope>NUCLEOTIDE SEQUENCE [LARGE SCALE GENOMIC DNA]</scope>
    <source>
        <strain evidence="2">MUT 4182</strain>
    </source>
</reference>
<dbReference type="AlphaFoldDB" id="A0A0C3MGW7"/>
<dbReference type="EMBL" id="KN822951">
    <property type="protein sequence ID" value="KIO32952.1"/>
    <property type="molecule type" value="Genomic_DNA"/>
</dbReference>
<dbReference type="HOGENOM" id="CLU_010595_5_2_1"/>
<dbReference type="Gene3D" id="3.40.50.150">
    <property type="entry name" value="Vaccinia Virus protein VP39"/>
    <property type="match status" value="1"/>
</dbReference>
<evidence type="ECO:0000313" key="1">
    <source>
        <dbReference type="EMBL" id="KIO32952.1"/>
    </source>
</evidence>
<protein>
    <recommendedName>
        <fullName evidence="3">Methyltransferase domain-containing protein</fullName>
    </recommendedName>
</protein>
<dbReference type="CDD" id="cd02440">
    <property type="entry name" value="AdoMet_MTases"/>
    <property type="match status" value="1"/>
</dbReference>
<dbReference type="Proteomes" id="UP000054248">
    <property type="component" value="Unassembled WGS sequence"/>
</dbReference>
<sequence>MLPADAVEHKRLDLQHEMLTTRMGGLFPCPDAVERALKMRQNSQPAVLDVGTGSGSWAIGVAQRFPHANLVGLDLAPQPPPNCQFECGDVNKDLSRFYNSFDVIHARDIIQGIRDYPAFLKAQFELFDADRKSFGTQEPDDPNFSWMHKLLTGAERSMIAINPGLPELERIPERLAEWGDVWQEVSSIVLYTPIGAWDQNMSQTERRVGELMARNCLQFTDAARPLLHSLGEPPEVVDLWIRSPQAELTEAKVKQYGRWPGVWAIKKSISHV</sequence>
<evidence type="ECO:0000313" key="2">
    <source>
        <dbReference type="Proteomes" id="UP000054248"/>
    </source>
</evidence>
<name>A0A0C3MGW7_9AGAM</name>
<proteinExistence type="predicted"/>
<gene>
    <name evidence="1" type="ORF">M407DRAFT_18109</name>
</gene>
<evidence type="ECO:0008006" key="3">
    <source>
        <dbReference type="Google" id="ProtNLM"/>
    </source>
</evidence>
<dbReference type="STRING" id="1051891.A0A0C3MGW7"/>
<accession>A0A0C3MGW7</accession>
<reference evidence="1 2" key="1">
    <citation type="submission" date="2014-04" db="EMBL/GenBank/DDBJ databases">
        <authorList>
            <consortium name="DOE Joint Genome Institute"/>
            <person name="Kuo A."/>
            <person name="Girlanda M."/>
            <person name="Perotto S."/>
            <person name="Kohler A."/>
            <person name="Nagy L.G."/>
            <person name="Floudas D."/>
            <person name="Copeland A."/>
            <person name="Barry K.W."/>
            <person name="Cichocki N."/>
            <person name="Veneault-Fourrey C."/>
            <person name="LaButti K."/>
            <person name="Lindquist E.A."/>
            <person name="Lipzen A."/>
            <person name="Lundell T."/>
            <person name="Morin E."/>
            <person name="Murat C."/>
            <person name="Sun H."/>
            <person name="Tunlid A."/>
            <person name="Henrissat B."/>
            <person name="Grigoriev I.V."/>
            <person name="Hibbett D.S."/>
            <person name="Martin F."/>
            <person name="Nordberg H.P."/>
            <person name="Cantor M.N."/>
            <person name="Hua S.X."/>
        </authorList>
    </citation>
    <scope>NUCLEOTIDE SEQUENCE [LARGE SCALE GENOMIC DNA]</scope>
    <source>
        <strain evidence="1 2">MUT 4182</strain>
    </source>
</reference>
<dbReference type="InterPro" id="IPR029063">
    <property type="entry name" value="SAM-dependent_MTases_sf"/>
</dbReference>